<dbReference type="GO" id="GO:0019478">
    <property type="term" value="P:D-amino acid catabolic process"/>
    <property type="evidence" value="ECO:0007669"/>
    <property type="project" value="UniProtKB-UniRule"/>
</dbReference>
<dbReference type="Gene3D" id="3.50.80.10">
    <property type="entry name" value="D-tyrosyl-tRNA(Tyr) deacylase"/>
    <property type="match status" value="1"/>
</dbReference>
<comment type="domain">
    <text evidence="2">A Gly-cisPro motif from one monomer fits into the active site of the other monomer to allow specific chiral rejection of L-amino acids.</text>
</comment>
<comment type="caution">
    <text evidence="3">The sequence shown here is derived from an EMBL/GenBank/DDBJ whole genome shotgun (WGS) entry which is preliminary data.</text>
</comment>
<dbReference type="Pfam" id="PF02580">
    <property type="entry name" value="Tyr_Deacylase"/>
    <property type="match status" value="1"/>
</dbReference>
<comment type="subunit">
    <text evidence="2">Homodimer.</text>
</comment>
<evidence type="ECO:0000256" key="2">
    <source>
        <dbReference type="HAMAP-Rule" id="MF_00518"/>
    </source>
</evidence>
<protein>
    <recommendedName>
        <fullName evidence="2">D-aminoacyl-tRNA deacylase</fullName>
        <shortName evidence="2">DTD</shortName>
        <ecNumber evidence="2">3.1.1.96</ecNumber>
    </recommendedName>
    <alternativeName>
        <fullName evidence="2">Gly-tRNA(Ala) deacylase</fullName>
        <ecNumber evidence="2">3.1.1.-</ecNumber>
    </alternativeName>
</protein>
<proteinExistence type="inferred from homology"/>
<comment type="similarity">
    <text evidence="1 2">Belongs to the DTD family.</text>
</comment>
<dbReference type="AlphaFoldDB" id="A0A832EI71"/>
<dbReference type="PANTHER" id="PTHR10472">
    <property type="entry name" value="D-TYROSYL-TRNA TYR DEACYLASE"/>
    <property type="match status" value="1"/>
</dbReference>
<keyword evidence="2" id="KW-0820">tRNA-binding</keyword>
<keyword evidence="2 3" id="KW-0378">Hydrolase</keyword>
<comment type="subcellular location">
    <subcellularLocation>
        <location evidence="2">Cytoplasm</location>
    </subcellularLocation>
</comment>
<gene>
    <name evidence="2" type="primary">dtd</name>
    <name evidence="3" type="ORF">ENS06_02635</name>
</gene>
<dbReference type="GO" id="GO:0106026">
    <property type="term" value="F:Gly-tRNA(Ala) deacylase activity"/>
    <property type="evidence" value="ECO:0007669"/>
    <property type="project" value="UniProtKB-UniRule"/>
</dbReference>
<dbReference type="EMBL" id="DSTK01000010">
    <property type="protein sequence ID" value="HFK96204.1"/>
    <property type="molecule type" value="Genomic_DNA"/>
</dbReference>
<sequence>MRAVVQRVSKASVDVDGQTVGAVGRGLVVLVGVGRGDTEEDARYLAEKVVHLRIFPDEDDKLNRSVLDIGGAVLAVSQFTLWGDCRKGRRPSFVDAAPSDQARRLYEAFLQALRDHGVPVETGVFQETMAVHLTNDGPVTILLDSRKAF</sequence>
<comment type="function">
    <text evidence="2">An aminoacyl-tRNA editing enzyme that deacylates mischarged D-aminoacyl-tRNAs. Also deacylates mischarged glycyl-tRNA(Ala), protecting cells against glycine mischarging by AlaRS. Acts via tRNA-based rather than protein-based catalysis; rejects L-amino acids rather than detecting D-amino acids in the active site. By recycling D-aminoacyl-tRNA to D-amino acids and free tRNA molecules, this enzyme counteracts the toxicity associated with the formation of D-aminoacyl-tRNA entities in vivo and helps enforce protein L-homochirality.</text>
</comment>
<dbReference type="PANTHER" id="PTHR10472:SF5">
    <property type="entry name" value="D-AMINOACYL-TRNA DEACYLASE 1"/>
    <property type="match status" value="1"/>
</dbReference>
<comment type="catalytic activity">
    <reaction evidence="2">
        <text>glycyl-tRNA(Ala) + H2O = tRNA(Ala) + glycine + H(+)</text>
        <dbReference type="Rhea" id="RHEA:53744"/>
        <dbReference type="Rhea" id="RHEA-COMP:9657"/>
        <dbReference type="Rhea" id="RHEA-COMP:13640"/>
        <dbReference type="ChEBI" id="CHEBI:15377"/>
        <dbReference type="ChEBI" id="CHEBI:15378"/>
        <dbReference type="ChEBI" id="CHEBI:57305"/>
        <dbReference type="ChEBI" id="CHEBI:78442"/>
        <dbReference type="ChEBI" id="CHEBI:78522"/>
    </reaction>
</comment>
<dbReference type="EC" id="3.1.1.-" evidence="2"/>
<dbReference type="GO" id="GO:0051500">
    <property type="term" value="F:D-tyrosyl-tRNA(Tyr) deacylase activity"/>
    <property type="evidence" value="ECO:0007669"/>
    <property type="project" value="TreeGrafter"/>
</dbReference>
<name>A0A832EI71_9BACT</name>
<dbReference type="InterPro" id="IPR023509">
    <property type="entry name" value="DTD-like_sf"/>
</dbReference>
<dbReference type="SUPFAM" id="SSF69500">
    <property type="entry name" value="DTD-like"/>
    <property type="match status" value="1"/>
</dbReference>
<keyword evidence="2" id="KW-0694">RNA-binding</keyword>
<dbReference type="InterPro" id="IPR003732">
    <property type="entry name" value="Daa-tRNA_deacyls_DTD"/>
</dbReference>
<dbReference type="GO" id="GO:0005737">
    <property type="term" value="C:cytoplasm"/>
    <property type="evidence" value="ECO:0007669"/>
    <property type="project" value="UniProtKB-SubCell"/>
</dbReference>
<dbReference type="HAMAP" id="MF_00518">
    <property type="entry name" value="Deacylase_Dtd"/>
    <property type="match status" value="1"/>
</dbReference>
<dbReference type="CDD" id="cd00563">
    <property type="entry name" value="Dtyr_deacylase"/>
    <property type="match status" value="1"/>
</dbReference>
<dbReference type="FunFam" id="3.50.80.10:FF:000001">
    <property type="entry name" value="D-aminoacyl-tRNA deacylase"/>
    <property type="match status" value="1"/>
</dbReference>
<accession>A0A832EI71</accession>
<organism evidence="3">
    <name type="scientific">Desulfacinum infernum</name>
    <dbReference type="NCBI Taxonomy" id="35837"/>
    <lineage>
        <taxon>Bacteria</taxon>
        <taxon>Pseudomonadati</taxon>
        <taxon>Thermodesulfobacteriota</taxon>
        <taxon>Syntrophobacteria</taxon>
        <taxon>Syntrophobacterales</taxon>
        <taxon>Syntrophobacteraceae</taxon>
        <taxon>Desulfacinum</taxon>
    </lineage>
</organism>
<reference evidence="3" key="1">
    <citation type="journal article" date="2020" name="mSystems">
        <title>Genome- and Community-Level Interaction Insights into Carbon Utilization and Element Cycling Functions of Hydrothermarchaeota in Hydrothermal Sediment.</title>
        <authorList>
            <person name="Zhou Z."/>
            <person name="Liu Y."/>
            <person name="Xu W."/>
            <person name="Pan J."/>
            <person name="Luo Z.H."/>
            <person name="Li M."/>
        </authorList>
    </citation>
    <scope>NUCLEOTIDE SEQUENCE [LARGE SCALE GENOMIC DNA]</scope>
    <source>
        <strain evidence="3">SpSt-456</strain>
    </source>
</reference>
<dbReference type="GO" id="GO:0043908">
    <property type="term" value="F:Ser(Gly)-tRNA(Ala) hydrolase activity"/>
    <property type="evidence" value="ECO:0007669"/>
    <property type="project" value="UniProtKB-UniRule"/>
</dbReference>
<evidence type="ECO:0000313" key="3">
    <source>
        <dbReference type="EMBL" id="HFK96204.1"/>
    </source>
</evidence>
<dbReference type="NCBIfam" id="TIGR00256">
    <property type="entry name" value="D-aminoacyl-tRNA deacylase"/>
    <property type="match status" value="1"/>
</dbReference>
<dbReference type="EC" id="3.1.1.96" evidence="2"/>
<keyword evidence="2" id="KW-0963">Cytoplasm</keyword>
<dbReference type="GO" id="GO:0000049">
    <property type="term" value="F:tRNA binding"/>
    <property type="evidence" value="ECO:0007669"/>
    <property type="project" value="UniProtKB-UniRule"/>
</dbReference>
<feature type="short sequence motif" description="Gly-cisPro motif, important for rejection of L-amino acids" evidence="2">
    <location>
        <begin position="137"/>
        <end position="138"/>
    </location>
</feature>
<evidence type="ECO:0000256" key="1">
    <source>
        <dbReference type="ARBA" id="ARBA00009673"/>
    </source>
</evidence>
<comment type="catalytic activity">
    <reaction evidence="2">
        <text>a D-aminoacyl-tRNA + H2O = a tRNA + a D-alpha-amino acid + H(+)</text>
        <dbReference type="Rhea" id="RHEA:13953"/>
        <dbReference type="Rhea" id="RHEA-COMP:10123"/>
        <dbReference type="Rhea" id="RHEA-COMP:10124"/>
        <dbReference type="ChEBI" id="CHEBI:15377"/>
        <dbReference type="ChEBI" id="CHEBI:15378"/>
        <dbReference type="ChEBI" id="CHEBI:59871"/>
        <dbReference type="ChEBI" id="CHEBI:78442"/>
        <dbReference type="ChEBI" id="CHEBI:79333"/>
        <dbReference type="EC" id="3.1.1.96"/>
    </reaction>
</comment>